<evidence type="ECO:0000313" key="1">
    <source>
        <dbReference type="EMBL" id="KAK5080349.1"/>
    </source>
</evidence>
<evidence type="ECO:0000313" key="2">
    <source>
        <dbReference type="Proteomes" id="UP001345013"/>
    </source>
</evidence>
<sequence length="283" mass="32750">MAAIPQNKQEENEIHTARARQYQLPKDLHVFPIPAVIHNYPSLLATCHLLNHLYGQFAILDAQWHHVTSKQFYGAKKKLRRDLAPRILLGLQHVLVSRHTVEVADDDERSEFDAWLFNIVADEIEKIINHEPTGSLLLPFHRRSRPLGDETFAEMQAQAALRGTLKGLDLMIRSAVLPLYKPIPPTTNLVHICQYGDTADSKAKIEKGFWVRRVQKFERGLEDWRLIKRYFEALVEQPNADEERVGMMRRMVDINVVDKHIKQIEKGWMTARMAALEIKQSIQ</sequence>
<keyword evidence="2" id="KW-1185">Reference proteome</keyword>
<dbReference type="Proteomes" id="UP001345013">
    <property type="component" value="Unassembled WGS sequence"/>
</dbReference>
<dbReference type="EMBL" id="JAVRRG010000151">
    <property type="protein sequence ID" value="KAK5080349.1"/>
    <property type="molecule type" value="Genomic_DNA"/>
</dbReference>
<comment type="caution">
    <text evidence="1">The sequence shown here is derived from an EMBL/GenBank/DDBJ whole genome shotgun (WGS) entry which is preliminary data.</text>
</comment>
<accession>A0ABR0JZP1</accession>
<proteinExistence type="predicted"/>
<gene>
    <name evidence="1" type="ORF">LTR24_008549</name>
</gene>
<organism evidence="1 2">
    <name type="scientific">Lithohypha guttulata</name>
    <dbReference type="NCBI Taxonomy" id="1690604"/>
    <lineage>
        <taxon>Eukaryota</taxon>
        <taxon>Fungi</taxon>
        <taxon>Dikarya</taxon>
        <taxon>Ascomycota</taxon>
        <taxon>Pezizomycotina</taxon>
        <taxon>Eurotiomycetes</taxon>
        <taxon>Chaetothyriomycetidae</taxon>
        <taxon>Chaetothyriales</taxon>
        <taxon>Trichomeriaceae</taxon>
        <taxon>Lithohypha</taxon>
    </lineage>
</organism>
<reference evidence="1 2" key="1">
    <citation type="submission" date="2023-08" db="EMBL/GenBank/DDBJ databases">
        <title>Black Yeasts Isolated from many extreme environments.</title>
        <authorList>
            <person name="Coleine C."/>
            <person name="Stajich J.E."/>
            <person name="Selbmann L."/>
        </authorList>
    </citation>
    <scope>NUCLEOTIDE SEQUENCE [LARGE SCALE GENOMIC DNA]</scope>
    <source>
        <strain evidence="1 2">CCFEE 5885</strain>
    </source>
</reference>
<name>A0ABR0JZP1_9EURO</name>
<protein>
    <submittedName>
        <fullName evidence="1">Uncharacterized protein</fullName>
    </submittedName>
</protein>